<name>A0A5D2D4S3_GOSDA</name>
<dbReference type="EMBL" id="CM017703">
    <property type="protein sequence ID" value="TYG75920.1"/>
    <property type="molecule type" value="Genomic_DNA"/>
</dbReference>
<dbReference type="Proteomes" id="UP000323506">
    <property type="component" value="Chromosome D03"/>
</dbReference>
<dbReference type="PANTHER" id="PTHR33710">
    <property type="entry name" value="BNAC02G09200D PROTEIN"/>
    <property type="match status" value="1"/>
</dbReference>
<gene>
    <name evidence="1" type="ORF">ES288_D03G071500v1</name>
</gene>
<protein>
    <submittedName>
        <fullName evidence="1">Uncharacterized protein</fullName>
    </submittedName>
</protein>
<dbReference type="SUPFAM" id="SSF56219">
    <property type="entry name" value="DNase I-like"/>
    <property type="match status" value="1"/>
</dbReference>
<dbReference type="Gene3D" id="3.60.10.10">
    <property type="entry name" value="Endonuclease/exonuclease/phosphatase"/>
    <property type="match status" value="1"/>
</dbReference>
<accession>A0A5D2D4S3</accession>
<reference evidence="1 2" key="1">
    <citation type="submission" date="2019-06" db="EMBL/GenBank/DDBJ databases">
        <title>WGS assembly of Gossypium darwinii.</title>
        <authorList>
            <person name="Chen Z.J."/>
            <person name="Sreedasyam A."/>
            <person name="Ando A."/>
            <person name="Song Q."/>
            <person name="De L."/>
            <person name="Hulse-Kemp A."/>
            <person name="Ding M."/>
            <person name="Ye W."/>
            <person name="Kirkbride R."/>
            <person name="Jenkins J."/>
            <person name="Plott C."/>
            <person name="Lovell J."/>
            <person name="Lin Y.-M."/>
            <person name="Vaughn R."/>
            <person name="Liu B."/>
            <person name="Li W."/>
            <person name="Simpson S."/>
            <person name="Scheffler B."/>
            <person name="Saski C."/>
            <person name="Grover C."/>
            <person name="Hu G."/>
            <person name="Conover J."/>
            <person name="Carlson J."/>
            <person name="Shu S."/>
            <person name="Boston L."/>
            <person name="Williams M."/>
            <person name="Peterson D."/>
            <person name="Mcgee K."/>
            <person name="Jones D."/>
            <person name="Wendel J."/>
            <person name="Stelly D."/>
            <person name="Grimwood J."/>
            <person name="Schmutz J."/>
        </authorList>
    </citation>
    <scope>NUCLEOTIDE SEQUENCE [LARGE SCALE GENOMIC DNA]</scope>
    <source>
        <strain evidence="1">1808015.09</strain>
    </source>
</reference>
<organism evidence="1 2">
    <name type="scientific">Gossypium darwinii</name>
    <name type="common">Darwin's cotton</name>
    <name type="synonym">Gossypium barbadense var. darwinii</name>
    <dbReference type="NCBI Taxonomy" id="34276"/>
    <lineage>
        <taxon>Eukaryota</taxon>
        <taxon>Viridiplantae</taxon>
        <taxon>Streptophyta</taxon>
        <taxon>Embryophyta</taxon>
        <taxon>Tracheophyta</taxon>
        <taxon>Spermatophyta</taxon>
        <taxon>Magnoliopsida</taxon>
        <taxon>eudicotyledons</taxon>
        <taxon>Gunneridae</taxon>
        <taxon>Pentapetalae</taxon>
        <taxon>rosids</taxon>
        <taxon>malvids</taxon>
        <taxon>Malvales</taxon>
        <taxon>Malvaceae</taxon>
        <taxon>Malvoideae</taxon>
        <taxon>Gossypium</taxon>
    </lineage>
</organism>
<keyword evidence="2" id="KW-1185">Reference proteome</keyword>
<evidence type="ECO:0000313" key="2">
    <source>
        <dbReference type="Proteomes" id="UP000323506"/>
    </source>
</evidence>
<proteinExistence type="predicted"/>
<dbReference type="InterPro" id="IPR036691">
    <property type="entry name" value="Endo/exonu/phosph_ase_sf"/>
</dbReference>
<sequence>MDTKNRTDRLEKLKRELHFYYICRVPPRGLAGGLCLLWKEIVDFQVRTVYSFIMEVEVKDDDKNKRWMLDCIHADFDDQRRCEQWSLSQRVAGRRADGWVVLGDLKDLLPDDKEGGCHRSAASFSDFRNFLDKCGLLDVGYVVHPFTWFQKRQGSFNVKERLDRVLVNVSWSHCYERALTFLL</sequence>
<evidence type="ECO:0000313" key="1">
    <source>
        <dbReference type="EMBL" id="TYG75920.1"/>
    </source>
</evidence>
<dbReference type="PANTHER" id="PTHR33710:SF79">
    <property type="entry name" value="OS06G0205337 PROTEIN"/>
    <property type="match status" value="1"/>
</dbReference>
<dbReference type="AlphaFoldDB" id="A0A5D2D4S3"/>